<name>A0A9Q0VEF7_9ROSI</name>
<reference evidence="2" key="2">
    <citation type="journal article" date="2023" name="Int. J. Mol. Sci.">
        <title>De Novo Assembly and Annotation of 11 Diverse Shrub Willow (Salix) Genomes Reveals Novel Gene Organization in Sex-Linked Regions.</title>
        <authorList>
            <person name="Hyden B."/>
            <person name="Feng K."/>
            <person name="Yates T.B."/>
            <person name="Jawdy S."/>
            <person name="Cereghino C."/>
            <person name="Smart L.B."/>
            <person name="Muchero W."/>
        </authorList>
    </citation>
    <scope>NUCLEOTIDE SEQUENCE</scope>
    <source>
        <tissue evidence="2">Shoot tip</tissue>
    </source>
</reference>
<reference evidence="2" key="1">
    <citation type="submission" date="2022-11" db="EMBL/GenBank/DDBJ databases">
        <authorList>
            <person name="Hyden B.L."/>
            <person name="Feng K."/>
            <person name="Yates T."/>
            <person name="Jawdy S."/>
            <person name="Smart L.B."/>
            <person name="Muchero W."/>
        </authorList>
    </citation>
    <scope>NUCLEOTIDE SEQUENCE</scope>
    <source>
        <tissue evidence="2">Shoot tip</tissue>
    </source>
</reference>
<evidence type="ECO:0000256" key="1">
    <source>
        <dbReference type="SAM" id="MobiDB-lite"/>
    </source>
</evidence>
<feature type="region of interest" description="Disordered" evidence="1">
    <location>
        <begin position="210"/>
        <end position="230"/>
    </location>
</feature>
<protein>
    <submittedName>
        <fullName evidence="2">Uncharacterized protein</fullName>
    </submittedName>
</protein>
<keyword evidence="3" id="KW-1185">Reference proteome</keyword>
<dbReference type="AlphaFoldDB" id="A0A9Q0VEF7"/>
<comment type="caution">
    <text evidence="2">The sequence shown here is derived from an EMBL/GenBank/DDBJ whole genome shotgun (WGS) entry which is preliminary data.</text>
</comment>
<sequence>MVLQSSLPTSNESTPFCASNSGKDYQFCDYMLGTEIWLMFQNVTNNPTNAVKKLLHSLSKKRVTRSSHTPTISKMSESSALYIVEGSCKETLLTFYQQSQREAERIVLLLSILMVPAVAKKSGEDFLSVMSYDGPSAVRKKQSLMSLHEHGAFHMPPPPQKEAARKLLTFLSAQAPVITKRRRGDFLLVVSSDGHSLSVEEALEVSQDKHECKAGRAVPRPPLASSGEPQVSNQNLEVDVLLLKTFVLIKIQEQQAKNLCG</sequence>
<organism evidence="2 3">
    <name type="scientific">Salix koriyanagi</name>
    <dbReference type="NCBI Taxonomy" id="2511006"/>
    <lineage>
        <taxon>Eukaryota</taxon>
        <taxon>Viridiplantae</taxon>
        <taxon>Streptophyta</taxon>
        <taxon>Embryophyta</taxon>
        <taxon>Tracheophyta</taxon>
        <taxon>Spermatophyta</taxon>
        <taxon>Magnoliopsida</taxon>
        <taxon>eudicotyledons</taxon>
        <taxon>Gunneridae</taxon>
        <taxon>Pentapetalae</taxon>
        <taxon>rosids</taxon>
        <taxon>fabids</taxon>
        <taxon>Malpighiales</taxon>
        <taxon>Salicaceae</taxon>
        <taxon>Saliceae</taxon>
        <taxon>Salix</taxon>
    </lineage>
</organism>
<dbReference type="EMBL" id="JAPFFM010000009">
    <property type="protein sequence ID" value="KAJ6747219.1"/>
    <property type="molecule type" value="Genomic_DNA"/>
</dbReference>
<gene>
    <name evidence="2" type="ORF">OIU74_029645</name>
</gene>
<proteinExistence type="predicted"/>
<evidence type="ECO:0000313" key="2">
    <source>
        <dbReference type="EMBL" id="KAJ6747219.1"/>
    </source>
</evidence>
<evidence type="ECO:0000313" key="3">
    <source>
        <dbReference type="Proteomes" id="UP001151752"/>
    </source>
</evidence>
<dbReference type="Proteomes" id="UP001151752">
    <property type="component" value="Chromosome 6"/>
</dbReference>
<accession>A0A9Q0VEF7</accession>